<feature type="binding site" evidence="5">
    <location>
        <position position="146"/>
    </location>
    <ligand>
        <name>Fe cation</name>
        <dbReference type="ChEBI" id="CHEBI:24875"/>
    </ligand>
</feature>
<accession>A0A3N1GMI6</accession>
<organism evidence="7 8">
    <name type="scientific">Couchioplanes caeruleus</name>
    <dbReference type="NCBI Taxonomy" id="56438"/>
    <lineage>
        <taxon>Bacteria</taxon>
        <taxon>Bacillati</taxon>
        <taxon>Actinomycetota</taxon>
        <taxon>Actinomycetes</taxon>
        <taxon>Micromonosporales</taxon>
        <taxon>Micromonosporaceae</taxon>
        <taxon>Couchioplanes</taxon>
    </lineage>
</organism>
<sequence length="342" mass="38810">MYRVEINSHHRQIIDQLVDDMDHAFPDLESEEFLSHVPLYAQDLPRDLRKGLMHFRQAEPSGACLVSGYTIDDEAIGPTPAHWADARNAPSTRRQEIAFSLISALLGDVIAWASQQDGAVVNDVLPIAGREYAQAGSGSKKKLEWHTEDAFHPCRADYIGLMCMRNHDRIETTMAFIDDVKLSDGDVEILREARFPIRPDDSHSPAQRKNEELDPDVERLTRQTYSWIEALNENPDEIAVLFGDKASPYLRVDPYFIAIPDHDEAAKAALHALVQGLDRALTSYALKPGEIIYIDNYKTVHGRNPFTPRFDGTDRWLKRLNLVRDLRKSRAARLTPSSHTIY</sequence>
<dbReference type="InterPro" id="IPR014503">
    <property type="entry name" value="Clavaminate_syn-like"/>
</dbReference>
<dbReference type="GO" id="GO:0005506">
    <property type="term" value="F:iron ion binding"/>
    <property type="evidence" value="ECO:0007669"/>
    <property type="project" value="InterPro"/>
</dbReference>
<dbReference type="EMBL" id="RJKL01000001">
    <property type="protein sequence ID" value="ROP31346.1"/>
    <property type="molecule type" value="Genomic_DNA"/>
</dbReference>
<comment type="similarity">
    <text evidence="1">Belongs to the clavaminate synthase family.</text>
</comment>
<dbReference type="Proteomes" id="UP000271683">
    <property type="component" value="Unassembled WGS sequence"/>
</dbReference>
<evidence type="ECO:0000313" key="8">
    <source>
        <dbReference type="Proteomes" id="UP000271683"/>
    </source>
</evidence>
<dbReference type="RefSeq" id="WP_170208280.1">
    <property type="nucleotide sequence ID" value="NZ_RJKL01000001.1"/>
</dbReference>
<evidence type="ECO:0000313" key="7">
    <source>
        <dbReference type="EMBL" id="ROP31346.1"/>
    </source>
</evidence>
<keyword evidence="2 5" id="KW-0479">Metal-binding</keyword>
<evidence type="ECO:0000256" key="5">
    <source>
        <dbReference type="PIRSR" id="PIRSR019543-2"/>
    </source>
</evidence>
<evidence type="ECO:0000256" key="3">
    <source>
        <dbReference type="ARBA" id="ARBA00023002"/>
    </source>
</evidence>
<dbReference type="PIRSF" id="PIRSF019543">
    <property type="entry name" value="Clavaminate_syn"/>
    <property type="match status" value="1"/>
</dbReference>
<dbReference type="AlphaFoldDB" id="A0A3N1GMI6"/>
<dbReference type="Pfam" id="PF02668">
    <property type="entry name" value="TauD"/>
    <property type="match status" value="1"/>
</dbReference>
<dbReference type="NCBIfam" id="NF041363">
    <property type="entry name" value="GntD_guanitoxin"/>
    <property type="match status" value="1"/>
</dbReference>
<dbReference type="SUPFAM" id="SSF51197">
    <property type="entry name" value="Clavaminate synthase-like"/>
    <property type="match status" value="1"/>
</dbReference>
<evidence type="ECO:0000256" key="1">
    <source>
        <dbReference type="ARBA" id="ARBA00008425"/>
    </source>
</evidence>
<protein>
    <submittedName>
        <fullName evidence="7">Fe(II)/alpha-ketoglutarate-dependent arginine beta-hydroxylase</fullName>
    </submittedName>
</protein>
<comment type="caution">
    <text evidence="7">The sequence shown here is derived from an EMBL/GenBank/DDBJ whole genome shotgun (WGS) entry which is preliminary data.</text>
</comment>
<feature type="binding site" evidence="5">
    <location>
        <position position="148"/>
    </location>
    <ligand>
        <name>Fe cation</name>
        <dbReference type="ChEBI" id="CHEBI:24875"/>
    </ligand>
</feature>
<feature type="domain" description="TauD/TfdA-like" evidence="6">
    <location>
        <begin position="132"/>
        <end position="320"/>
    </location>
</feature>
<keyword evidence="3" id="KW-0560">Oxidoreductase</keyword>
<proteinExistence type="inferred from homology"/>
<evidence type="ECO:0000256" key="4">
    <source>
        <dbReference type="ARBA" id="ARBA00023004"/>
    </source>
</evidence>
<dbReference type="InterPro" id="IPR053447">
    <property type="entry name" value="Alpha-KG_dependent_hydroxylase"/>
</dbReference>
<dbReference type="InterPro" id="IPR042098">
    <property type="entry name" value="TauD-like_sf"/>
</dbReference>
<dbReference type="Gene3D" id="3.60.130.10">
    <property type="entry name" value="Clavaminate synthase-like"/>
    <property type="match status" value="1"/>
</dbReference>
<keyword evidence="4 5" id="KW-0408">Iron</keyword>
<reference evidence="7 8" key="1">
    <citation type="submission" date="2018-11" db="EMBL/GenBank/DDBJ databases">
        <title>Sequencing the genomes of 1000 actinobacteria strains.</title>
        <authorList>
            <person name="Klenk H.-P."/>
        </authorList>
    </citation>
    <scope>NUCLEOTIDE SEQUENCE [LARGE SCALE GENOMIC DNA]</scope>
    <source>
        <strain evidence="7 8">DSM 43634</strain>
    </source>
</reference>
<name>A0A3N1GMI6_9ACTN</name>
<gene>
    <name evidence="7" type="ORF">EDD30_4245</name>
</gene>
<dbReference type="GO" id="GO:0016491">
    <property type="term" value="F:oxidoreductase activity"/>
    <property type="evidence" value="ECO:0007669"/>
    <property type="project" value="UniProtKB-KW"/>
</dbReference>
<evidence type="ECO:0000259" key="6">
    <source>
        <dbReference type="Pfam" id="PF02668"/>
    </source>
</evidence>
<evidence type="ECO:0000256" key="2">
    <source>
        <dbReference type="ARBA" id="ARBA00022723"/>
    </source>
</evidence>
<dbReference type="InterPro" id="IPR003819">
    <property type="entry name" value="TauD/TfdA-like"/>
</dbReference>